<accession>A0AA40FAF5</accession>
<evidence type="ECO:0000256" key="1">
    <source>
        <dbReference type="SAM" id="MobiDB-lite"/>
    </source>
</evidence>
<evidence type="ECO:0000313" key="2">
    <source>
        <dbReference type="EMBL" id="KAK0754045.1"/>
    </source>
</evidence>
<evidence type="ECO:0000313" key="3">
    <source>
        <dbReference type="Proteomes" id="UP001172155"/>
    </source>
</evidence>
<dbReference type="EMBL" id="JAUKUD010000001">
    <property type="protein sequence ID" value="KAK0754045.1"/>
    <property type="molecule type" value="Genomic_DNA"/>
</dbReference>
<feature type="region of interest" description="Disordered" evidence="1">
    <location>
        <begin position="73"/>
        <end position="95"/>
    </location>
</feature>
<keyword evidence="3" id="KW-1185">Reference proteome</keyword>
<sequence>MANGELGASRWNSAFRAKCLQWHRATQGGQAMGKPSRGQSVGVGFDCGGLLEARRRLGLALWHAGLVQRTQGIPSSSTEWAPRRPGVAGSSGRNGERVSQARCSCRSGDGCSGAVVSGEKRWLTRKRWRHGRCWGRNGIYRTSPIGRRGRVGSGSRGLLFCLFFVKPHRIASSNAMELLPEARGLPSWKGQIQVQRRKENPPVLTIPPGVGREWQCCHV</sequence>
<organism evidence="2 3">
    <name type="scientific">Schizothecium vesticola</name>
    <dbReference type="NCBI Taxonomy" id="314040"/>
    <lineage>
        <taxon>Eukaryota</taxon>
        <taxon>Fungi</taxon>
        <taxon>Dikarya</taxon>
        <taxon>Ascomycota</taxon>
        <taxon>Pezizomycotina</taxon>
        <taxon>Sordariomycetes</taxon>
        <taxon>Sordariomycetidae</taxon>
        <taxon>Sordariales</taxon>
        <taxon>Schizotheciaceae</taxon>
        <taxon>Schizothecium</taxon>
    </lineage>
</organism>
<dbReference type="AlphaFoldDB" id="A0AA40FAF5"/>
<dbReference type="Proteomes" id="UP001172155">
    <property type="component" value="Unassembled WGS sequence"/>
</dbReference>
<protein>
    <submittedName>
        <fullName evidence="2">Uncharacterized protein</fullName>
    </submittedName>
</protein>
<reference evidence="2" key="1">
    <citation type="submission" date="2023-06" db="EMBL/GenBank/DDBJ databases">
        <title>Genome-scale phylogeny and comparative genomics of the fungal order Sordariales.</title>
        <authorList>
            <consortium name="Lawrence Berkeley National Laboratory"/>
            <person name="Hensen N."/>
            <person name="Bonometti L."/>
            <person name="Westerberg I."/>
            <person name="Brannstrom I.O."/>
            <person name="Guillou S."/>
            <person name="Cros-Aarteil S."/>
            <person name="Calhoun S."/>
            <person name="Haridas S."/>
            <person name="Kuo A."/>
            <person name="Mondo S."/>
            <person name="Pangilinan J."/>
            <person name="Riley R."/>
            <person name="LaButti K."/>
            <person name="Andreopoulos B."/>
            <person name="Lipzen A."/>
            <person name="Chen C."/>
            <person name="Yanf M."/>
            <person name="Daum C."/>
            <person name="Ng V."/>
            <person name="Clum A."/>
            <person name="Steindorff A."/>
            <person name="Ohm R."/>
            <person name="Martin F."/>
            <person name="Silar P."/>
            <person name="Natvig D."/>
            <person name="Lalanne C."/>
            <person name="Gautier V."/>
            <person name="Ament-velasquez S.L."/>
            <person name="Kruys A."/>
            <person name="Hutchinson M.I."/>
            <person name="Powell A.J."/>
            <person name="Barry K."/>
            <person name="Miller A.N."/>
            <person name="Grigoriev I.V."/>
            <person name="Debuchy R."/>
            <person name="Gladieux P."/>
            <person name="Thoren M.H."/>
            <person name="Johannesson H."/>
        </authorList>
    </citation>
    <scope>NUCLEOTIDE SEQUENCE</scope>
    <source>
        <strain evidence="2">SMH3187-1</strain>
    </source>
</reference>
<name>A0AA40FAF5_9PEZI</name>
<comment type="caution">
    <text evidence="2">The sequence shown here is derived from an EMBL/GenBank/DDBJ whole genome shotgun (WGS) entry which is preliminary data.</text>
</comment>
<proteinExistence type="predicted"/>
<gene>
    <name evidence="2" type="ORF">B0T18DRAFT_27744</name>
</gene>